<dbReference type="Pfam" id="PF01203">
    <property type="entry name" value="T2SSN"/>
    <property type="match status" value="1"/>
</dbReference>
<dbReference type="AlphaFoldDB" id="U3CQZ7"/>
<comment type="similarity">
    <text evidence="2">Belongs to the GSP N family.</text>
</comment>
<accession>U3CQZ7</accession>
<keyword evidence="5" id="KW-1003">Cell membrane</keyword>
<evidence type="ECO:0000256" key="10">
    <source>
        <dbReference type="ARBA" id="ARBA00030772"/>
    </source>
</evidence>
<dbReference type="GO" id="GO:0015627">
    <property type="term" value="C:type II protein secretion system complex"/>
    <property type="evidence" value="ECO:0007669"/>
    <property type="project" value="InterPro"/>
</dbReference>
<evidence type="ECO:0000256" key="7">
    <source>
        <dbReference type="ARBA" id="ARBA00022692"/>
    </source>
</evidence>
<keyword evidence="6" id="KW-0997">Cell inner membrane</keyword>
<keyword evidence="4" id="KW-0813">Transport</keyword>
<dbReference type="RefSeq" id="WP_021714231.1">
    <property type="nucleotide sequence ID" value="NZ_BATM01000037.1"/>
</dbReference>
<dbReference type="OrthoDB" id="6118198at2"/>
<organism evidence="12 13">
    <name type="scientific">Vibrio ezurae NBRC 102218</name>
    <dbReference type="NCBI Taxonomy" id="1219080"/>
    <lineage>
        <taxon>Bacteria</taxon>
        <taxon>Pseudomonadati</taxon>
        <taxon>Pseudomonadota</taxon>
        <taxon>Gammaproteobacteria</taxon>
        <taxon>Vibrionales</taxon>
        <taxon>Vibrionaceae</taxon>
        <taxon>Vibrio</taxon>
    </lineage>
</organism>
<reference evidence="12 13" key="1">
    <citation type="submission" date="2013-09" db="EMBL/GenBank/DDBJ databases">
        <title>Whole genome shotgun sequence of Vibrio ezurae NBRC 102218.</title>
        <authorList>
            <person name="Yoshida I."/>
            <person name="Hosoyama A."/>
            <person name="Numata M."/>
            <person name="Hashimoto M."/>
            <person name="Hosoyama Y."/>
            <person name="Tsuchikane K."/>
            <person name="Noguchi M."/>
            <person name="Hirakata S."/>
            <person name="Ichikawa N."/>
            <person name="Ohji S."/>
            <person name="Yamazoe A."/>
            <person name="Fujita N."/>
        </authorList>
    </citation>
    <scope>NUCLEOTIDE SEQUENCE [LARGE SCALE GENOMIC DNA]</scope>
    <source>
        <strain evidence="12 13">NBRC 102218</strain>
    </source>
</reference>
<evidence type="ECO:0000256" key="5">
    <source>
        <dbReference type="ARBA" id="ARBA00022475"/>
    </source>
</evidence>
<evidence type="ECO:0000256" key="1">
    <source>
        <dbReference type="ARBA" id="ARBA00004533"/>
    </source>
</evidence>
<evidence type="ECO:0000313" key="13">
    <source>
        <dbReference type="Proteomes" id="UP000016562"/>
    </source>
</evidence>
<evidence type="ECO:0000256" key="3">
    <source>
        <dbReference type="ARBA" id="ARBA00021563"/>
    </source>
</evidence>
<name>U3CQZ7_9VIBR</name>
<sequence>MFGISFKKLFGYGFLLLVVFLCSVIVHLPAKFALEQLPRINGLNISGVSGTLWKGTAKDVTWQEYGFGEVNWDLQGWKLLQGKAELNVRLGRNSALDLTGRGTVGYSLSGPYASSLILSIPAKQVLKYVDIPAPISIDGQLDLAVKDYQYASPWCQTGTAKLVWNNSKASSPMGDLDLGNIVSDVSCTDNQLTAKGHQDTAQVSSQFTASMHADMSYDLDAWFKPGAEFPQKLGQQLKWLGEPNGQGQYPFVYSGRL</sequence>
<keyword evidence="11" id="KW-1133">Transmembrane helix</keyword>
<comment type="caution">
    <text evidence="12">The sequence shown here is derived from an EMBL/GenBank/DDBJ whole genome shotgun (WGS) entry which is preliminary data.</text>
</comment>
<comment type="subcellular location">
    <subcellularLocation>
        <location evidence="1">Cell inner membrane</location>
    </subcellularLocation>
</comment>
<dbReference type="eggNOG" id="ENOG5032RTB">
    <property type="taxonomic scope" value="Bacteria"/>
</dbReference>
<proteinExistence type="inferred from homology"/>
<evidence type="ECO:0000256" key="11">
    <source>
        <dbReference type="SAM" id="Phobius"/>
    </source>
</evidence>
<evidence type="ECO:0000256" key="8">
    <source>
        <dbReference type="ARBA" id="ARBA00022927"/>
    </source>
</evidence>
<gene>
    <name evidence="12" type="ORF">VEZ01S_37_00880</name>
</gene>
<evidence type="ECO:0000313" key="12">
    <source>
        <dbReference type="EMBL" id="GAD80523.1"/>
    </source>
</evidence>
<evidence type="ECO:0000256" key="6">
    <source>
        <dbReference type="ARBA" id="ARBA00022519"/>
    </source>
</evidence>
<keyword evidence="8" id="KW-0653">Protein transport</keyword>
<evidence type="ECO:0000256" key="2">
    <source>
        <dbReference type="ARBA" id="ARBA00007208"/>
    </source>
</evidence>
<feature type="transmembrane region" description="Helical" evidence="11">
    <location>
        <begin position="9"/>
        <end position="30"/>
    </location>
</feature>
<protein>
    <recommendedName>
        <fullName evidence="3">Type II secretion system protein N</fullName>
    </recommendedName>
    <alternativeName>
        <fullName evidence="10">General secretion pathway protein N</fullName>
    </alternativeName>
</protein>
<dbReference type="STRING" id="1219080.VEZ01S_37_00880"/>
<evidence type="ECO:0000256" key="4">
    <source>
        <dbReference type="ARBA" id="ARBA00022448"/>
    </source>
</evidence>
<evidence type="ECO:0000256" key="9">
    <source>
        <dbReference type="ARBA" id="ARBA00023136"/>
    </source>
</evidence>
<dbReference type="GO" id="GO:0015628">
    <property type="term" value="P:protein secretion by the type II secretion system"/>
    <property type="evidence" value="ECO:0007669"/>
    <property type="project" value="InterPro"/>
</dbReference>
<dbReference type="GO" id="GO:0005886">
    <property type="term" value="C:plasma membrane"/>
    <property type="evidence" value="ECO:0007669"/>
    <property type="project" value="UniProtKB-SubCell"/>
</dbReference>
<keyword evidence="13" id="KW-1185">Reference proteome</keyword>
<keyword evidence="7 11" id="KW-0812">Transmembrane</keyword>
<dbReference type="Proteomes" id="UP000016562">
    <property type="component" value="Unassembled WGS sequence"/>
</dbReference>
<dbReference type="InterPro" id="IPR022792">
    <property type="entry name" value="T2SS_protein-GspN"/>
</dbReference>
<keyword evidence="9 11" id="KW-0472">Membrane</keyword>
<dbReference type="EMBL" id="BATM01000037">
    <property type="protein sequence ID" value="GAD80523.1"/>
    <property type="molecule type" value="Genomic_DNA"/>
</dbReference>